<evidence type="ECO:0000313" key="4">
    <source>
        <dbReference type="EMBL" id="KAJ8321832.1"/>
    </source>
</evidence>
<dbReference type="PANTHER" id="PTHR14084">
    <property type="entry name" value="KYNURENINASE"/>
    <property type="match status" value="1"/>
</dbReference>
<dbReference type="EMBL" id="JARBDR010000018">
    <property type="protein sequence ID" value="KAJ8321832.1"/>
    <property type="molecule type" value="Genomic_DNA"/>
</dbReference>
<sequence length="71" mass="7995">MVDPEEDCVYFCGNSLGLCPKKTKEYMNIELDKWAKKGVQGHTRGDLPWAWCDECLDSQMAELVVTIGLKG</sequence>
<evidence type="ECO:0000256" key="3">
    <source>
        <dbReference type="ARBA" id="ARBA00022898"/>
    </source>
</evidence>
<dbReference type="Proteomes" id="UP001217089">
    <property type="component" value="Unassembled WGS sequence"/>
</dbReference>
<reference evidence="4 5" key="1">
    <citation type="submission" date="2022-12" db="EMBL/GenBank/DDBJ databases">
        <title>Chromosome-level genome of Tegillarca granosa.</title>
        <authorList>
            <person name="Kim J."/>
        </authorList>
    </citation>
    <scope>NUCLEOTIDE SEQUENCE [LARGE SCALE GENOMIC DNA]</scope>
    <source>
        <strain evidence="4">Teg-2019</strain>
        <tissue evidence="4">Adductor muscle</tissue>
    </source>
</reference>
<dbReference type="InterPro" id="IPR015422">
    <property type="entry name" value="PyrdxlP-dep_Trfase_small"/>
</dbReference>
<accession>A0ABQ9FX55</accession>
<evidence type="ECO:0000313" key="5">
    <source>
        <dbReference type="Proteomes" id="UP001217089"/>
    </source>
</evidence>
<name>A0ABQ9FX55_TEGGR</name>
<keyword evidence="1" id="KW-0662">Pyridine nucleotide biosynthesis</keyword>
<gene>
    <name evidence="4" type="ORF">KUTeg_000303</name>
</gene>
<protein>
    <submittedName>
        <fullName evidence="4">Uncharacterized protein</fullName>
    </submittedName>
</protein>
<evidence type="ECO:0000256" key="2">
    <source>
        <dbReference type="ARBA" id="ARBA00022801"/>
    </source>
</evidence>
<dbReference type="PANTHER" id="PTHR14084:SF0">
    <property type="entry name" value="KYNURENINASE"/>
    <property type="match status" value="1"/>
</dbReference>
<evidence type="ECO:0000256" key="1">
    <source>
        <dbReference type="ARBA" id="ARBA00022642"/>
    </source>
</evidence>
<comment type="caution">
    <text evidence="4">The sequence shown here is derived from an EMBL/GenBank/DDBJ whole genome shotgun (WGS) entry which is preliminary data.</text>
</comment>
<dbReference type="InterPro" id="IPR015421">
    <property type="entry name" value="PyrdxlP-dep_Trfase_major"/>
</dbReference>
<dbReference type="Gene3D" id="3.90.1150.10">
    <property type="entry name" value="Aspartate Aminotransferase, domain 1"/>
    <property type="match status" value="1"/>
</dbReference>
<proteinExistence type="predicted"/>
<organism evidence="4 5">
    <name type="scientific">Tegillarca granosa</name>
    <name type="common">Malaysian cockle</name>
    <name type="synonym">Anadara granosa</name>
    <dbReference type="NCBI Taxonomy" id="220873"/>
    <lineage>
        <taxon>Eukaryota</taxon>
        <taxon>Metazoa</taxon>
        <taxon>Spiralia</taxon>
        <taxon>Lophotrochozoa</taxon>
        <taxon>Mollusca</taxon>
        <taxon>Bivalvia</taxon>
        <taxon>Autobranchia</taxon>
        <taxon>Pteriomorphia</taxon>
        <taxon>Arcoida</taxon>
        <taxon>Arcoidea</taxon>
        <taxon>Arcidae</taxon>
        <taxon>Tegillarca</taxon>
    </lineage>
</organism>
<dbReference type="InterPro" id="IPR010111">
    <property type="entry name" value="Kynureninase"/>
</dbReference>
<keyword evidence="3" id="KW-0663">Pyridoxal phosphate</keyword>
<keyword evidence="2" id="KW-0378">Hydrolase</keyword>
<keyword evidence="5" id="KW-1185">Reference proteome</keyword>
<dbReference type="Gene3D" id="3.40.640.10">
    <property type="entry name" value="Type I PLP-dependent aspartate aminotransferase-like (Major domain)"/>
    <property type="match status" value="1"/>
</dbReference>